<name>A0ABC9YEE2_GRUJA</name>
<organism evidence="1 2">
    <name type="scientific">Grus japonensis</name>
    <name type="common">Japanese crane</name>
    <name type="synonym">Red-crowned crane</name>
    <dbReference type="NCBI Taxonomy" id="30415"/>
    <lineage>
        <taxon>Eukaryota</taxon>
        <taxon>Metazoa</taxon>
        <taxon>Chordata</taxon>
        <taxon>Craniata</taxon>
        <taxon>Vertebrata</taxon>
        <taxon>Euteleostomi</taxon>
        <taxon>Archelosauria</taxon>
        <taxon>Archosauria</taxon>
        <taxon>Dinosauria</taxon>
        <taxon>Saurischia</taxon>
        <taxon>Theropoda</taxon>
        <taxon>Coelurosauria</taxon>
        <taxon>Aves</taxon>
        <taxon>Neognathae</taxon>
        <taxon>Neoaves</taxon>
        <taxon>Gruiformes</taxon>
        <taxon>Gruidae</taxon>
        <taxon>Grus</taxon>
    </lineage>
</organism>
<proteinExistence type="predicted"/>
<dbReference type="EMBL" id="BAAFJT010000241">
    <property type="protein sequence ID" value="GAB0207675.1"/>
    <property type="molecule type" value="Genomic_DNA"/>
</dbReference>
<protein>
    <submittedName>
        <fullName evidence="1">Mitochondrial enolase superfamily member 1</fullName>
    </submittedName>
</protein>
<keyword evidence="2" id="KW-1185">Reference proteome</keyword>
<comment type="caution">
    <text evidence="1">The sequence shown here is derived from an EMBL/GenBank/DDBJ whole genome shotgun (WGS) entry which is preliminary data.</text>
</comment>
<reference evidence="1 2" key="1">
    <citation type="submission" date="2024-06" db="EMBL/GenBank/DDBJ databases">
        <title>The draft genome of Grus japonensis, version 3.</title>
        <authorList>
            <person name="Nabeshima K."/>
            <person name="Suzuki S."/>
            <person name="Onuma M."/>
        </authorList>
    </citation>
    <scope>NUCLEOTIDE SEQUENCE [LARGE SCALE GENOMIC DNA]</scope>
    <source>
        <strain evidence="1 2">451A</strain>
    </source>
</reference>
<accession>A0ABC9YEE2</accession>
<dbReference type="AlphaFoldDB" id="A0ABC9YEE2"/>
<evidence type="ECO:0000313" key="1">
    <source>
        <dbReference type="EMBL" id="GAB0207675.1"/>
    </source>
</evidence>
<gene>
    <name evidence="1" type="ORF">GRJ2_003233200</name>
</gene>
<dbReference type="Proteomes" id="UP001623348">
    <property type="component" value="Unassembled WGS sequence"/>
</dbReference>
<sequence length="102" mass="11967">MNKESLAKLKHKKEAYRGWKQGGVTWEEDRDIVQACRDEVRKAKAHVELNLSRDVKDKKKGFHKYIEDKRKTRENVSPLLNEMGYLMTQDMEKAEVLNAFSA</sequence>
<evidence type="ECO:0000313" key="2">
    <source>
        <dbReference type="Proteomes" id="UP001623348"/>
    </source>
</evidence>